<dbReference type="InterPro" id="IPR025736">
    <property type="entry name" value="PucR_C-HTH_dom"/>
</dbReference>
<dbReference type="InterPro" id="IPR012914">
    <property type="entry name" value="PucR_dom"/>
</dbReference>
<dbReference type="InterPro" id="IPR041522">
    <property type="entry name" value="CdaR_GGDEF"/>
</dbReference>
<dbReference type="Gene3D" id="1.10.10.2840">
    <property type="entry name" value="PucR C-terminal helix-turn-helix domain"/>
    <property type="match status" value="1"/>
</dbReference>
<name>A0ABT2UGE4_9BACL</name>
<dbReference type="Proteomes" id="UP001652445">
    <property type="component" value="Unassembled WGS sequence"/>
</dbReference>
<dbReference type="PANTHER" id="PTHR33744:SF1">
    <property type="entry name" value="DNA-BINDING TRANSCRIPTIONAL ACTIVATOR ADER"/>
    <property type="match status" value="1"/>
</dbReference>
<organism evidence="5 6">
    <name type="scientific">Paenibacillus baimaensis</name>
    <dbReference type="NCBI Taxonomy" id="2982185"/>
    <lineage>
        <taxon>Bacteria</taxon>
        <taxon>Bacillati</taxon>
        <taxon>Bacillota</taxon>
        <taxon>Bacilli</taxon>
        <taxon>Bacillales</taxon>
        <taxon>Paenibacillaceae</taxon>
        <taxon>Paenibacillus</taxon>
    </lineage>
</organism>
<dbReference type="PANTHER" id="PTHR33744">
    <property type="entry name" value="CARBOHYDRATE DIACID REGULATOR"/>
    <property type="match status" value="1"/>
</dbReference>
<evidence type="ECO:0000313" key="6">
    <source>
        <dbReference type="Proteomes" id="UP001652445"/>
    </source>
</evidence>
<dbReference type="Gene3D" id="3.30.450.40">
    <property type="match status" value="1"/>
</dbReference>
<evidence type="ECO:0000259" key="4">
    <source>
        <dbReference type="Pfam" id="PF17853"/>
    </source>
</evidence>
<dbReference type="InterPro" id="IPR029016">
    <property type="entry name" value="GAF-like_dom_sf"/>
</dbReference>
<reference evidence="5 6" key="1">
    <citation type="submission" date="2022-09" db="EMBL/GenBank/DDBJ databases">
        <authorList>
            <person name="Han X.L."/>
            <person name="Wang Q."/>
            <person name="Lu T."/>
        </authorList>
    </citation>
    <scope>NUCLEOTIDE SEQUENCE [LARGE SCALE GENOMIC DNA]</scope>
    <source>
        <strain evidence="5 6">WQ 127069</strain>
    </source>
</reference>
<evidence type="ECO:0000259" key="3">
    <source>
        <dbReference type="Pfam" id="PF13556"/>
    </source>
</evidence>
<comment type="caution">
    <text evidence="5">The sequence shown here is derived from an EMBL/GenBank/DDBJ whole genome shotgun (WGS) entry which is preliminary data.</text>
</comment>
<gene>
    <name evidence="5" type="ORF">OB236_16510</name>
</gene>
<evidence type="ECO:0000256" key="1">
    <source>
        <dbReference type="ARBA" id="ARBA00006754"/>
    </source>
</evidence>
<dbReference type="Pfam" id="PF13556">
    <property type="entry name" value="HTH_30"/>
    <property type="match status" value="1"/>
</dbReference>
<proteinExistence type="inferred from homology"/>
<accession>A0ABT2UGE4</accession>
<feature type="domain" description="PucR C-terminal helix-turn-helix" evidence="3">
    <location>
        <begin position="468"/>
        <end position="526"/>
    </location>
</feature>
<dbReference type="RefSeq" id="WP_262684946.1">
    <property type="nucleotide sequence ID" value="NZ_JAOQIO010000065.1"/>
</dbReference>
<dbReference type="Pfam" id="PF17853">
    <property type="entry name" value="GGDEF_2"/>
    <property type="match status" value="1"/>
</dbReference>
<dbReference type="Pfam" id="PF07905">
    <property type="entry name" value="PucR"/>
    <property type="match status" value="1"/>
</dbReference>
<dbReference type="InterPro" id="IPR051448">
    <property type="entry name" value="CdaR-like_regulators"/>
</dbReference>
<dbReference type="InterPro" id="IPR042070">
    <property type="entry name" value="PucR_C-HTH_sf"/>
</dbReference>
<dbReference type="EMBL" id="JAOQIO010000065">
    <property type="protein sequence ID" value="MCU6793710.1"/>
    <property type="molecule type" value="Genomic_DNA"/>
</dbReference>
<feature type="domain" description="CdaR GGDEF-like" evidence="4">
    <location>
        <begin position="307"/>
        <end position="416"/>
    </location>
</feature>
<feature type="domain" description="Purine catabolism PurC-like" evidence="2">
    <location>
        <begin position="5"/>
        <end position="124"/>
    </location>
</feature>
<keyword evidence="6" id="KW-1185">Reference proteome</keyword>
<evidence type="ECO:0000313" key="5">
    <source>
        <dbReference type="EMBL" id="MCU6793710.1"/>
    </source>
</evidence>
<evidence type="ECO:0000259" key="2">
    <source>
        <dbReference type="Pfam" id="PF07905"/>
    </source>
</evidence>
<sequence>MELLDALQLHSLQQARVVAGSQGLHRTIRWVHIVDLPDPLPWVQSGDFLLTTGYSWPREEAEQRNLIYGLAKQGLTGVGLAVPRFFDQFPTAACLAAAELNFPLIEIPWEIPFNTITEEIHNSILAQHYKFQEQSVYIHNELLRVALEATSLQDITSTLGRLIARTVIIQHTDGPLLADYMHADEGNQVSMQTAEHEVLPKELYTQVEDKRYLTTLRSSTQPLRVSAIPENSIPARLICPIHIKRELVGLLWIVEGESPIGELDIRAVQYASIVMALHISQQRALASLEAQMGYSFLDSLLEGHFNPTPQALRRSEVLGFNSEGVYSVGMIVLNSQVPMSREGILKREQLAEHLKRRLYELQTPAVLSFTQNQIFFLLPDQFPVGEMWATINAPDVSLAVSRPYRGFEKVQQSYKEVCSIMPHLVFGQFHYYEDLLVARILMGDKEARSSFFEKLFGPLRGIKNGDILIKTMLAAARSGFHLKNTAEELRIHPKTLRYRLDRAITIGGFDFGNTETQFNLQLAARILALEDVHFL</sequence>
<comment type="similarity">
    <text evidence="1">Belongs to the CdaR family.</text>
</comment>
<protein>
    <submittedName>
        <fullName evidence="5">PucR family transcriptional regulator ligand-binding domain-containing protein</fullName>
    </submittedName>
</protein>